<evidence type="ECO:0000313" key="5">
    <source>
        <dbReference type="EMBL" id="PHN07906.1"/>
    </source>
</evidence>
<dbReference type="OrthoDB" id="9796770at2"/>
<proteinExistence type="inferred from homology"/>
<dbReference type="Pfam" id="PF12697">
    <property type="entry name" value="Abhydrolase_6"/>
    <property type="match status" value="1"/>
</dbReference>
<dbReference type="InterPro" id="IPR050228">
    <property type="entry name" value="Carboxylesterase_BioH"/>
</dbReference>
<comment type="caution">
    <text evidence="5">The sequence shown here is derived from an EMBL/GenBank/DDBJ whole genome shotgun (WGS) entry which is preliminary data.</text>
</comment>
<dbReference type="EMBL" id="PDUD01000004">
    <property type="protein sequence ID" value="PHN07906.1"/>
    <property type="molecule type" value="Genomic_DNA"/>
</dbReference>
<dbReference type="Gene3D" id="3.40.50.1820">
    <property type="entry name" value="alpha/beta hydrolase"/>
    <property type="match status" value="1"/>
</dbReference>
<dbReference type="PANTHER" id="PTHR43194:SF2">
    <property type="entry name" value="PEROXISOMAL MEMBRANE PROTEIN LPX1"/>
    <property type="match status" value="1"/>
</dbReference>
<comment type="similarity">
    <text evidence="1">Belongs to the peptidase S33 family.</text>
</comment>
<dbReference type="PANTHER" id="PTHR43194">
    <property type="entry name" value="HYDROLASE ALPHA/BETA FOLD FAMILY"/>
    <property type="match status" value="1"/>
</dbReference>
<gene>
    <name evidence="5" type="ORF">CRP01_03900</name>
</gene>
<dbReference type="AlphaFoldDB" id="A0A2D0NHQ0"/>
<evidence type="ECO:0000256" key="3">
    <source>
        <dbReference type="SAM" id="SignalP"/>
    </source>
</evidence>
<dbReference type="InterPro" id="IPR000073">
    <property type="entry name" value="AB_hydrolase_1"/>
</dbReference>
<dbReference type="PRINTS" id="PR00793">
    <property type="entry name" value="PROAMNOPTASE"/>
</dbReference>
<keyword evidence="2" id="KW-0378">Hydrolase</keyword>
<dbReference type="GO" id="GO:0008233">
    <property type="term" value="F:peptidase activity"/>
    <property type="evidence" value="ECO:0007669"/>
    <property type="project" value="InterPro"/>
</dbReference>
<evidence type="ECO:0000313" key="6">
    <source>
        <dbReference type="Proteomes" id="UP000223913"/>
    </source>
</evidence>
<evidence type="ECO:0000256" key="1">
    <source>
        <dbReference type="ARBA" id="ARBA00010088"/>
    </source>
</evidence>
<dbReference type="InterPro" id="IPR002410">
    <property type="entry name" value="Peptidase_S33"/>
</dbReference>
<feature type="domain" description="AB hydrolase-1" evidence="4">
    <location>
        <begin position="57"/>
        <end position="335"/>
    </location>
</feature>
<reference evidence="5 6" key="1">
    <citation type="submission" date="2017-10" db="EMBL/GenBank/DDBJ databases">
        <title>The draft genome sequence of Lewinella nigricans NBRC 102662.</title>
        <authorList>
            <person name="Wang K."/>
        </authorList>
    </citation>
    <scope>NUCLEOTIDE SEQUENCE [LARGE SCALE GENOMIC DNA]</scope>
    <source>
        <strain evidence="5 6">NBRC 102662</strain>
    </source>
</reference>
<dbReference type="Proteomes" id="UP000223913">
    <property type="component" value="Unassembled WGS sequence"/>
</dbReference>
<dbReference type="InterPro" id="IPR029058">
    <property type="entry name" value="AB_hydrolase_fold"/>
</dbReference>
<accession>A0A2D0NHQ0</accession>
<evidence type="ECO:0000256" key="2">
    <source>
        <dbReference type="ARBA" id="ARBA00022801"/>
    </source>
</evidence>
<keyword evidence="6" id="KW-1185">Reference proteome</keyword>
<dbReference type="PROSITE" id="PS51257">
    <property type="entry name" value="PROKAR_LIPOPROTEIN"/>
    <property type="match status" value="1"/>
</dbReference>
<sequence>MPDKMKTHSLLLLLCALIFGACNKSEFLTEGDYFHLDHNGAKLPVWVKGNVDSGVFIITVHGGPGDSGHEFPLSKGFKYLEEDYAVVYWDQRFSGLSQGDPDDSNITPELFIEDTEKVVELIRHRYGDPTLFMLGHSWGGQLSAGYLGRDDHDQLFNGWIDLDGSIYGALEAQIMKDWILEQVPGKLNEEGSDKAFWQFVLDWYEAHPAPDNYTDQEPYFFADALDGYAYDWERTQELNPVPYHELIFSSMFSLAYYVSGLTTDQSWADDLNFTPELAQITIPSLLLWGKNDGAVPAAVGDYVYEHLATPIADKRLVKIDECSHAPHYDQPEIFYQQVVEFVEQYQ</sequence>
<feature type="signal peptide" evidence="3">
    <location>
        <begin position="1"/>
        <end position="24"/>
    </location>
</feature>
<dbReference type="GO" id="GO:0006508">
    <property type="term" value="P:proteolysis"/>
    <property type="evidence" value="ECO:0007669"/>
    <property type="project" value="InterPro"/>
</dbReference>
<name>A0A2D0NHQ0_FLAN2</name>
<feature type="chain" id="PRO_5012835988" description="AB hydrolase-1 domain-containing protein" evidence="3">
    <location>
        <begin position="25"/>
        <end position="346"/>
    </location>
</feature>
<evidence type="ECO:0000259" key="4">
    <source>
        <dbReference type="Pfam" id="PF12697"/>
    </source>
</evidence>
<keyword evidence="3" id="KW-0732">Signal</keyword>
<dbReference type="SUPFAM" id="SSF53474">
    <property type="entry name" value="alpha/beta-Hydrolases"/>
    <property type="match status" value="1"/>
</dbReference>
<protein>
    <recommendedName>
        <fullName evidence="4">AB hydrolase-1 domain-containing protein</fullName>
    </recommendedName>
</protein>
<organism evidence="5 6">
    <name type="scientific">Flavilitoribacter nigricans (strain ATCC 23147 / DSM 23189 / NBRC 102662 / NCIMB 1420 / SS-2)</name>
    <name type="common">Lewinella nigricans</name>
    <dbReference type="NCBI Taxonomy" id="1122177"/>
    <lineage>
        <taxon>Bacteria</taxon>
        <taxon>Pseudomonadati</taxon>
        <taxon>Bacteroidota</taxon>
        <taxon>Saprospiria</taxon>
        <taxon>Saprospirales</taxon>
        <taxon>Lewinellaceae</taxon>
        <taxon>Flavilitoribacter</taxon>
    </lineage>
</organism>